<evidence type="ECO:0000313" key="5">
    <source>
        <dbReference type="EMBL" id="HIX58106.1"/>
    </source>
</evidence>
<name>A0A9D2B2J2_9FIRM</name>
<organism evidence="5 6">
    <name type="scientific">Candidatus Blautia gallistercoris</name>
    <dbReference type="NCBI Taxonomy" id="2838490"/>
    <lineage>
        <taxon>Bacteria</taxon>
        <taxon>Bacillati</taxon>
        <taxon>Bacillota</taxon>
        <taxon>Clostridia</taxon>
        <taxon>Lachnospirales</taxon>
        <taxon>Lachnospiraceae</taxon>
        <taxon>Blautia</taxon>
    </lineage>
</organism>
<dbReference type="EMBL" id="DXEX01000004">
    <property type="protein sequence ID" value="HIX58106.1"/>
    <property type="molecule type" value="Genomic_DNA"/>
</dbReference>
<protein>
    <recommendedName>
        <fullName evidence="2">Anti-sigma-W factor RsiW</fullName>
    </recommendedName>
</protein>
<dbReference type="AlphaFoldDB" id="A0A9D2B2J2"/>
<dbReference type="InterPro" id="IPR027383">
    <property type="entry name" value="Znf_put"/>
</dbReference>
<comment type="caution">
    <text evidence="5">The sequence shown here is derived from an EMBL/GenBank/DDBJ whole genome shotgun (WGS) entry which is preliminary data.</text>
</comment>
<reference evidence="5" key="1">
    <citation type="journal article" date="2021" name="PeerJ">
        <title>Extensive microbial diversity within the chicken gut microbiome revealed by metagenomics and culture.</title>
        <authorList>
            <person name="Gilroy R."/>
            <person name="Ravi A."/>
            <person name="Getino M."/>
            <person name="Pursley I."/>
            <person name="Horton D.L."/>
            <person name="Alikhan N.F."/>
            <person name="Baker D."/>
            <person name="Gharbi K."/>
            <person name="Hall N."/>
            <person name="Watson M."/>
            <person name="Adriaenssens E.M."/>
            <person name="Foster-Nyarko E."/>
            <person name="Jarju S."/>
            <person name="Secka A."/>
            <person name="Antonio M."/>
            <person name="Oren A."/>
            <person name="Chaudhuri R.R."/>
            <person name="La Ragione R."/>
            <person name="Hildebrand F."/>
            <person name="Pallen M.J."/>
        </authorList>
    </citation>
    <scope>NUCLEOTIDE SEQUENCE</scope>
    <source>
        <strain evidence="5">ChiSjej1B19-8411</strain>
    </source>
</reference>
<sequence length="320" mass="35678">MKITCEVIKDLLPSYVDGLTSPQSNQLIEEHLDTCKDCREFLAQMQEDVPAPAAIRENQKAIRPFRKLKRRALTAIGAAVLICVLLFGAGTWYYTQTWMADSSDVTMTTETFGGIADFRFTPENKNHVLSVEISETEPYTLVITEGRRLPFQKSYQSSAYYSLTFLDENTIAGLNGETIDISANDTLTIQYQDQVQTLSLSQLAQDSLENPLAEEKDVTMSYSQNDQGQVTLTFTPVILGVSLQVEEEGTNSIRIRQIYNGAEEPQNTSASYTITFLDENTLLLSDGSRQSLSETEALTIVYQDGEQTFSYESLRTGSGL</sequence>
<evidence type="ECO:0000313" key="6">
    <source>
        <dbReference type="Proteomes" id="UP000886817"/>
    </source>
</evidence>
<evidence type="ECO:0000259" key="4">
    <source>
        <dbReference type="Pfam" id="PF13490"/>
    </source>
</evidence>
<keyword evidence="3" id="KW-1133">Transmembrane helix</keyword>
<gene>
    <name evidence="5" type="ORF">IAA45_00100</name>
</gene>
<comment type="similarity">
    <text evidence="1">Belongs to the zinc-associated anti-sigma factor (ZAS) superfamily. Anti-sigma-W factor family.</text>
</comment>
<evidence type="ECO:0000256" key="3">
    <source>
        <dbReference type="SAM" id="Phobius"/>
    </source>
</evidence>
<dbReference type="Proteomes" id="UP000886817">
    <property type="component" value="Unassembled WGS sequence"/>
</dbReference>
<reference evidence="5" key="2">
    <citation type="submission" date="2021-04" db="EMBL/GenBank/DDBJ databases">
        <authorList>
            <person name="Gilroy R."/>
        </authorList>
    </citation>
    <scope>NUCLEOTIDE SEQUENCE</scope>
    <source>
        <strain evidence="5">ChiSjej1B19-8411</strain>
    </source>
</reference>
<keyword evidence="3" id="KW-0812">Transmembrane</keyword>
<proteinExistence type="inferred from homology"/>
<accession>A0A9D2B2J2</accession>
<feature type="transmembrane region" description="Helical" evidence="3">
    <location>
        <begin position="72"/>
        <end position="94"/>
    </location>
</feature>
<dbReference type="Gene3D" id="1.10.10.1320">
    <property type="entry name" value="Anti-sigma factor, zinc-finger domain"/>
    <property type="match status" value="1"/>
</dbReference>
<evidence type="ECO:0000256" key="2">
    <source>
        <dbReference type="ARBA" id="ARBA00024438"/>
    </source>
</evidence>
<dbReference type="Pfam" id="PF13490">
    <property type="entry name" value="zf-HC2"/>
    <property type="match status" value="1"/>
</dbReference>
<keyword evidence="3" id="KW-0472">Membrane</keyword>
<evidence type="ECO:0000256" key="1">
    <source>
        <dbReference type="ARBA" id="ARBA00024353"/>
    </source>
</evidence>
<feature type="domain" description="Putative zinc-finger" evidence="4">
    <location>
        <begin position="5"/>
        <end position="39"/>
    </location>
</feature>
<dbReference type="InterPro" id="IPR041916">
    <property type="entry name" value="Anti_sigma_zinc_sf"/>
</dbReference>